<dbReference type="GeneID" id="66860207"/>
<dbReference type="RefSeq" id="WP_003985594.1">
    <property type="nucleotide sequence ID" value="NZ_CP043497.1"/>
</dbReference>
<dbReference type="EMBL" id="CP094298">
    <property type="protein sequence ID" value="UNZ00714.1"/>
    <property type="molecule type" value="Genomic_DNA"/>
</dbReference>
<evidence type="ECO:0000313" key="1">
    <source>
        <dbReference type="EMBL" id="UNZ00714.1"/>
    </source>
</evidence>
<name>A0ABY3YWT8_STRRM</name>
<sequence length="100" mass="10784">MSTQHETTTGTATDMPPTLTVTAVSTIEPTSPEDRGSDSWMVIETAERGQFLLNLPGPLHQAVKQATYLPSHLAGDGRLPLSEADSAAYRRRIAALAHRD</sequence>
<dbReference type="Proteomes" id="UP000829494">
    <property type="component" value="Chromosome"/>
</dbReference>
<organism evidence="1 2">
    <name type="scientific">Streptomyces rimosus subsp. rimosus</name>
    <dbReference type="NCBI Taxonomy" id="132474"/>
    <lineage>
        <taxon>Bacteria</taxon>
        <taxon>Bacillati</taxon>
        <taxon>Actinomycetota</taxon>
        <taxon>Actinomycetes</taxon>
        <taxon>Kitasatosporales</taxon>
        <taxon>Streptomycetaceae</taxon>
        <taxon>Streptomyces</taxon>
    </lineage>
</organism>
<protein>
    <submittedName>
        <fullName evidence="1">Uncharacterized protein</fullName>
    </submittedName>
</protein>
<evidence type="ECO:0000313" key="2">
    <source>
        <dbReference type="Proteomes" id="UP000829494"/>
    </source>
</evidence>
<keyword evidence="2" id="KW-1185">Reference proteome</keyword>
<gene>
    <name evidence="1" type="ORF">SRIMR7_01010</name>
</gene>
<proteinExistence type="predicted"/>
<accession>A0ABY3YWT8</accession>
<reference evidence="1 2" key="1">
    <citation type="submission" date="2022-03" db="EMBL/GenBank/DDBJ databases">
        <title>Complete genome of Streptomyces rimosus ssp. rimosus R7 (=ATCC 10970).</title>
        <authorList>
            <person name="Beganovic S."/>
            <person name="Ruckert C."/>
            <person name="Busche T."/>
            <person name="Kalinowski J."/>
            <person name="Wittmann C."/>
        </authorList>
    </citation>
    <scope>NUCLEOTIDE SEQUENCE [LARGE SCALE GENOMIC DNA]</scope>
    <source>
        <strain evidence="1 2">R7</strain>
    </source>
</reference>